<dbReference type="Pfam" id="PF13193">
    <property type="entry name" value="AMP-binding_C"/>
    <property type="match status" value="1"/>
</dbReference>
<dbReference type="GO" id="GO:0004467">
    <property type="term" value="F:long-chain fatty acid-CoA ligase activity"/>
    <property type="evidence" value="ECO:0007669"/>
    <property type="project" value="UniProtKB-EC"/>
</dbReference>
<name>A0A8H2J9N1_MYCMU</name>
<evidence type="ECO:0000256" key="6">
    <source>
        <dbReference type="ARBA" id="ARBA00076959"/>
    </source>
</evidence>
<dbReference type="KEGG" id="mmuc:C1S78_002710"/>
<gene>
    <name evidence="12" type="ORF">C1S78_002710</name>
    <name evidence="13" type="ORF">C1S78_02715</name>
</gene>
<comment type="catalytic activity">
    <reaction evidence="4">
        <text>a long-chain fatty acid + ATP + CoA = a long-chain fatty acyl-CoA + AMP + diphosphate</text>
        <dbReference type="Rhea" id="RHEA:15421"/>
        <dbReference type="ChEBI" id="CHEBI:30616"/>
        <dbReference type="ChEBI" id="CHEBI:33019"/>
        <dbReference type="ChEBI" id="CHEBI:57287"/>
        <dbReference type="ChEBI" id="CHEBI:57560"/>
        <dbReference type="ChEBI" id="CHEBI:83139"/>
        <dbReference type="ChEBI" id="CHEBI:456215"/>
        <dbReference type="EC" id="6.2.1.3"/>
    </reaction>
</comment>
<evidence type="ECO:0000259" key="11">
    <source>
        <dbReference type="Pfam" id="PF13193"/>
    </source>
</evidence>
<reference evidence="13" key="1">
    <citation type="submission" date="2018-01" db="EMBL/GenBank/DDBJ databases">
        <title>Comparative genomics of Mycobacterium mucogenicum and Mycobacterium neoaurum clade members emphasizing tRNA and non-coding RNA.</title>
        <authorList>
            <person name="Behra P.R.K."/>
            <person name="Pettersson B.M.F."/>
            <person name="Das S."/>
            <person name="Dasgupta S."/>
            <person name="Kirsebom L.A."/>
        </authorList>
    </citation>
    <scope>NUCLEOTIDE SEQUENCE</scope>
    <source>
        <strain evidence="13">DSM 44124</strain>
    </source>
</reference>
<keyword evidence="2" id="KW-0436">Ligase</keyword>
<evidence type="ECO:0000313" key="13">
    <source>
        <dbReference type="EMBL" id="TLH51410.1"/>
    </source>
</evidence>
<dbReference type="GO" id="GO:0031956">
    <property type="term" value="F:medium-chain fatty acid-CoA ligase activity"/>
    <property type="evidence" value="ECO:0007669"/>
    <property type="project" value="TreeGrafter"/>
</dbReference>
<dbReference type="InterPro" id="IPR045851">
    <property type="entry name" value="AMP-bd_C_sf"/>
</dbReference>
<dbReference type="PANTHER" id="PTHR43201:SF5">
    <property type="entry name" value="MEDIUM-CHAIN ACYL-COA LIGASE ACSF2, MITOCHONDRIAL"/>
    <property type="match status" value="1"/>
</dbReference>
<dbReference type="InterPro" id="IPR000873">
    <property type="entry name" value="AMP-dep_synth/lig_dom"/>
</dbReference>
<dbReference type="EMBL" id="CP062008">
    <property type="protein sequence ID" value="QPG69959.1"/>
    <property type="molecule type" value="Genomic_DNA"/>
</dbReference>
<dbReference type="PANTHER" id="PTHR43201">
    <property type="entry name" value="ACYL-COA SYNTHETASE"/>
    <property type="match status" value="1"/>
</dbReference>
<comment type="similarity">
    <text evidence="1">Belongs to the ATP-dependent AMP-binding enzyme family.</text>
</comment>
<evidence type="ECO:0000259" key="10">
    <source>
        <dbReference type="Pfam" id="PF00501"/>
    </source>
</evidence>
<feature type="domain" description="AMP-binding enzyme C-terminal" evidence="11">
    <location>
        <begin position="465"/>
        <end position="540"/>
    </location>
</feature>
<evidence type="ECO:0000256" key="3">
    <source>
        <dbReference type="ARBA" id="ARBA00026121"/>
    </source>
</evidence>
<organism evidence="13">
    <name type="scientific">Mycolicibacterium mucogenicum DSM 44124</name>
    <dbReference type="NCBI Taxonomy" id="1226753"/>
    <lineage>
        <taxon>Bacteria</taxon>
        <taxon>Bacillati</taxon>
        <taxon>Actinomycetota</taxon>
        <taxon>Actinomycetes</taxon>
        <taxon>Mycobacteriales</taxon>
        <taxon>Mycobacteriaceae</taxon>
        <taxon>Mycolicibacterium</taxon>
    </lineage>
</organism>
<keyword evidence="9" id="KW-0472">Membrane</keyword>
<evidence type="ECO:0000313" key="12">
    <source>
        <dbReference type="EMBL" id="QPG69959.1"/>
    </source>
</evidence>
<dbReference type="EC" id="6.2.1.3" evidence="3"/>
<evidence type="ECO:0000256" key="7">
    <source>
        <dbReference type="ARBA" id="ARBA00080667"/>
    </source>
</evidence>
<feature type="domain" description="AMP-dependent synthetase/ligase" evidence="10">
    <location>
        <begin position="71"/>
        <end position="417"/>
    </location>
</feature>
<dbReference type="Gene3D" id="3.30.300.30">
    <property type="match status" value="1"/>
</dbReference>
<evidence type="ECO:0000256" key="4">
    <source>
        <dbReference type="ARBA" id="ARBA00036813"/>
    </source>
</evidence>
<sequence>MMGERSDGKKKMDLNSLLAEPARRAGLETRALVALVRAGAIGVDLPHRLVQVLVALNTYGPFGAAPRIAAIRHGAYPAIADERGELTYAEFDEAVDRIANAFRARLAPGATVGILCRNHRGPLIVAFAASRAGVNAVWLNTAFSARQAAEVANREGVDLLVHDVEFTDLVADIEARHGTYVTDIDSASDDLDTLAADASPKAPPAPAKQGRIILLTSGTTGTPKGAPRAEPRSFILPGGLLARLPMRAREATIIGPPLFHGTGLLIAIMTIALGSKLVLRRKFEAEQLLADIERHKATTVCVVPIMLQRVLGLGDDTVRSYDTTSLRAIFCAGSQLPAAVATAAQDLLGDVVYNLYGSTEVALATMATPADIREAPTSVGKPMLGCRIKIFDDNGREVPSPGTGRIFVGAATQFEGYTGGGTKEFIDGLMASGDVGHFDDKGRLYIDGRDDDMIVSGGENVFPVEIEELLVTHPAIVEASAVGVDDDEFGKRLRAFVVTVEGTEVSEAEVKQFVKDNLARYKVPREVVFLDELPRNPTGKVLKRDLAARPD</sequence>
<reference evidence="12 14" key="3">
    <citation type="journal article" date="2019" name="Sci. Rep.">
        <title>Insight into the biology of Mycobacterium mucogenicum and Mycobacterium neoaurum clade members.</title>
        <authorList>
            <person name="Behra P.R.K."/>
            <person name="Pettersson B.M.F."/>
            <person name="Ramesh M."/>
            <person name="Dasgupta S."/>
            <person name="Kirsebom L.A."/>
        </authorList>
    </citation>
    <scope>NUCLEOTIDE SEQUENCE [LARGE SCALE GENOMIC DNA]</scope>
    <source>
        <strain evidence="12 14">DSM 44124</strain>
    </source>
</reference>
<dbReference type="InterPro" id="IPR025110">
    <property type="entry name" value="AMP-bd_C"/>
</dbReference>
<dbReference type="AlphaFoldDB" id="A0A8H2J9N1"/>
<dbReference type="EMBL" id="POTL01000001">
    <property type="protein sequence ID" value="TLH51410.1"/>
    <property type="molecule type" value="Genomic_DNA"/>
</dbReference>
<evidence type="ECO:0000256" key="9">
    <source>
        <dbReference type="SAM" id="Phobius"/>
    </source>
</evidence>
<dbReference type="Gene3D" id="3.40.50.12780">
    <property type="entry name" value="N-terminal domain of ligase-like"/>
    <property type="match status" value="1"/>
</dbReference>
<evidence type="ECO:0000256" key="8">
    <source>
        <dbReference type="ARBA" id="ARBA00083882"/>
    </source>
</evidence>
<proteinExistence type="inferred from homology"/>
<dbReference type="FunFam" id="3.30.300.30:FF:000008">
    <property type="entry name" value="2,3-dihydroxybenzoate-AMP ligase"/>
    <property type="match status" value="1"/>
</dbReference>
<dbReference type="PROSITE" id="PS00455">
    <property type="entry name" value="AMP_BINDING"/>
    <property type="match status" value="1"/>
</dbReference>
<evidence type="ECO:0000256" key="2">
    <source>
        <dbReference type="ARBA" id="ARBA00022598"/>
    </source>
</evidence>
<dbReference type="InterPro" id="IPR042099">
    <property type="entry name" value="ANL_N_sf"/>
</dbReference>
<dbReference type="InterPro" id="IPR020845">
    <property type="entry name" value="AMP-binding_CS"/>
</dbReference>
<evidence type="ECO:0000256" key="1">
    <source>
        <dbReference type="ARBA" id="ARBA00006432"/>
    </source>
</evidence>
<protein>
    <recommendedName>
        <fullName evidence="5">Long-chain-fatty-acid--CoA ligase FadD13</fullName>
        <ecNumber evidence="3">6.2.1.3</ecNumber>
    </recommendedName>
    <alternativeName>
        <fullName evidence="6">Fatty acyl-CoA ligase</fullName>
    </alternativeName>
    <alternativeName>
        <fullName evidence="8">Fatty acyl-CoA synthetase</fullName>
    </alternativeName>
    <alternativeName>
        <fullName evidence="7">Very-long-chain fatty-acyl-CoA synthetase</fullName>
    </alternativeName>
</protein>
<reference evidence="12 14" key="2">
    <citation type="journal article" date="2019" name="BMC Evol. Biol.">
        <title>Comparative genomics of Mycobacterium mucogenicum and Mycobacterium neoaurum clade members emphasizing tRNA and non-coding RNA.</title>
        <authorList>
            <person name="Behra P.R.K."/>
            <person name="Pettersson B.M.F."/>
            <person name="Das S."/>
            <person name="Dasgupta S."/>
            <person name="Kirsebom L.A."/>
        </authorList>
    </citation>
    <scope>NUCLEOTIDE SEQUENCE [LARGE SCALE GENOMIC DNA]</scope>
    <source>
        <strain evidence="12 14">DSM 44124</strain>
    </source>
</reference>
<dbReference type="SUPFAM" id="SSF56801">
    <property type="entry name" value="Acetyl-CoA synthetase-like"/>
    <property type="match status" value="1"/>
</dbReference>
<feature type="transmembrane region" description="Helical" evidence="9">
    <location>
        <begin position="258"/>
        <end position="279"/>
    </location>
</feature>
<dbReference type="Pfam" id="PF00501">
    <property type="entry name" value="AMP-binding"/>
    <property type="match status" value="1"/>
</dbReference>
<keyword evidence="9" id="KW-1133">Transmembrane helix</keyword>
<accession>A0A8H2J9N1</accession>
<keyword evidence="9" id="KW-0812">Transmembrane</keyword>
<dbReference type="Proteomes" id="UP000309231">
    <property type="component" value="Chromosome"/>
</dbReference>
<evidence type="ECO:0000256" key="5">
    <source>
        <dbReference type="ARBA" id="ARBA00069710"/>
    </source>
</evidence>
<keyword evidence="14" id="KW-1185">Reference proteome</keyword>
<evidence type="ECO:0000313" key="14">
    <source>
        <dbReference type="Proteomes" id="UP000309231"/>
    </source>
</evidence>